<comment type="function">
    <text evidence="1 16">Component of the ubiquinol-cytochrome c reductase complex (complex III or cytochrome b-c1 complex), which is a respiratory chain that generates an electrochemical potential coupled to ATP synthesis.</text>
</comment>
<feature type="domain" description="Cytochrome b/b6 N-terminal region profile" evidence="18">
    <location>
        <begin position="15"/>
        <end position="228"/>
    </location>
</feature>
<dbReference type="Pfam" id="PF00033">
    <property type="entry name" value="Cytochrome_B"/>
    <property type="match status" value="1"/>
</dbReference>
<evidence type="ECO:0000259" key="18">
    <source>
        <dbReference type="PROSITE" id="PS51002"/>
    </source>
</evidence>
<evidence type="ECO:0000256" key="2">
    <source>
        <dbReference type="ARBA" id="ARBA00004141"/>
    </source>
</evidence>
<comment type="subunit">
    <text evidence="3 16">The main subunits of complex b-c1 are: cytochrome b, cytochrome c1 and the Rieske protein.</text>
</comment>
<dbReference type="FunFam" id="1.20.810.10:FF:000004">
    <property type="entry name" value="Cytochrome b"/>
    <property type="match status" value="1"/>
</dbReference>
<feature type="binding site" description="axial binding residue" evidence="15">
    <location>
        <position position="215"/>
    </location>
    <ligand>
        <name>heme b</name>
        <dbReference type="ChEBI" id="CHEBI:60344"/>
        <label>b566</label>
    </ligand>
    <ligandPart>
        <name>Fe</name>
        <dbReference type="ChEBI" id="CHEBI:18248"/>
    </ligandPart>
</feature>
<feature type="transmembrane region" description="Helical" evidence="17">
    <location>
        <begin position="159"/>
        <end position="179"/>
    </location>
</feature>
<evidence type="ECO:0000256" key="12">
    <source>
        <dbReference type="ARBA" id="ARBA00023004"/>
    </source>
</evidence>
<dbReference type="InterPro" id="IPR027387">
    <property type="entry name" value="Cytb/b6-like_sf"/>
</dbReference>
<dbReference type="GO" id="GO:0046872">
    <property type="term" value="F:metal ion binding"/>
    <property type="evidence" value="ECO:0007669"/>
    <property type="project" value="UniProtKB-KW"/>
</dbReference>
<proteinExistence type="inferred from homology"/>
<dbReference type="SUPFAM" id="SSF81648">
    <property type="entry name" value="a domain/subunit of cytochrome bc1 complex (Ubiquinol-cytochrome c reductase)"/>
    <property type="match status" value="1"/>
</dbReference>
<feature type="transmembrane region" description="Helical" evidence="17">
    <location>
        <begin position="251"/>
        <end position="273"/>
    </location>
</feature>
<organism evidence="20 21">
    <name type="scientific">Sphingomonas kyeonggiensis</name>
    <dbReference type="NCBI Taxonomy" id="1268553"/>
    <lineage>
        <taxon>Bacteria</taxon>
        <taxon>Pseudomonadati</taxon>
        <taxon>Pseudomonadota</taxon>
        <taxon>Alphaproteobacteria</taxon>
        <taxon>Sphingomonadales</taxon>
        <taxon>Sphingomonadaceae</taxon>
        <taxon>Sphingomonas</taxon>
    </lineage>
</organism>
<feature type="domain" description="Cytochrome b/b6 C-terminal region profile" evidence="19">
    <location>
        <begin position="231"/>
        <end position="407"/>
    </location>
</feature>
<feature type="binding site" evidence="14">
    <location>
        <position position="220"/>
    </location>
    <ligand>
        <name>a ubiquinone</name>
        <dbReference type="ChEBI" id="CHEBI:16389"/>
    </ligand>
</feature>
<feature type="binding site" description="axial binding residue" evidence="15">
    <location>
        <position position="114"/>
    </location>
    <ligand>
        <name>heme b</name>
        <dbReference type="ChEBI" id="CHEBI:60344"/>
        <label>b566</label>
    </ligand>
    <ligandPart>
        <name>Fe</name>
        <dbReference type="ChEBI" id="CHEBI:18248"/>
    </ligandPart>
</feature>
<keyword evidence="11 17" id="KW-1133">Transmembrane helix</keyword>
<feature type="transmembrane region" description="Helical" evidence="17">
    <location>
        <begin position="373"/>
        <end position="396"/>
    </location>
</feature>
<gene>
    <name evidence="20" type="ORF">HNP52_003641</name>
</gene>
<dbReference type="RefSeq" id="WP_184169005.1">
    <property type="nucleotide sequence ID" value="NZ_JACHLN010000003.1"/>
</dbReference>
<comment type="caution">
    <text evidence="20">The sequence shown here is derived from an EMBL/GenBank/DDBJ whole genome shotgun (WGS) entry which is preliminary data.</text>
</comment>
<keyword evidence="12 15" id="KW-0408">Iron</keyword>
<dbReference type="PIRSF" id="PIRSF038885">
    <property type="entry name" value="COB"/>
    <property type="match status" value="1"/>
</dbReference>
<dbReference type="PROSITE" id="PS51002">
    <property type="entry name" value="CYTB_NTER"/>
    <property type="match status" value="1"/>
</dbReference>
<comment type="similarity">
    <text evidence="16">Belongs to the cytochrome b family.</text>
</comment>
<keyword evidence="7 16" id="KW-0679">Respiratory chain</keyword>
<dbReference type="GO" id="GO:0016491">
    <property type="term" value="F:oxidoreductase activity"/>
    <property type="evidence" value="ECO:0007669"/>
    <property type="project" value="InterPro"/>
</dbReference>
<evidence type="ECO:0000256" key="10">
    <source>
        <dbReference type="ARBA" id="ARBA00022982"/>
    </source>
</evidence>
<dbReference type="AlphaFoldDB" id="A0A7W7K3W3"/>
<dbReference type="GO" id="GO:0022904">
    <property type="term" value="P:respiratory electron transport chain"/>
    <property type="evidence" value="ECO:0007669"/>
    <property type="project" value="InterPro"/>
</dbReference>
<dbReference type="InterPro" id="IPR048259">
    <property type="entry name" value="Cytochrome_b_N_euk/bac"/>
</dbReference>
<comment type="subcellular location">
    <subcellularLocation>
        <location evidence="2">Membrane</location>
        <topology evidence="2">Multi-pass membrane protein</topology>
    </subcellularLocation>
</comment>
<dbReference type="InterPro" id="IPR005797">
    <property type="entry name" value="Cyt_b/b6_N"/>
</dbReference>
<dbReference type="CDD" id="cd00290">
    <property type="entry name" value="cytochrome_b_C"/>
    <property type="match status" value="1"/>
</dbReference>
<keyword evidence="5 16" id="KW-0813">Transport</keyword>
<feature type="binding site" description="axial binding residue" evidence="15">
    <location>
        <position position="201"/>
    </location>
    <ligand>
        <name>heme b</name>
        <dbReference type="ChEBI" id="CHEBI:60344"/>
        <label>b562</label>
    </ligand>
    <ligandPart>
        <name>Fe</name>
        <dbReference type="ChEBI" id="CHEBI:18248"/>
    </ligandPart>
</feature>
<feature type="transmembrane region" description="Helical" evidence="17">
    <location>
        <begin position="45"/>
        <end position="71"/>
    </location>
</feature>
<evidence type="ECO:0000313" key="21">
    <source>
        <dbReference type="Proteomes" id="UP000575241"/>
    </source>
</evidence>
<feature type="transmembrane region" description="Helical" evidence="17">
    <location>
        <begin position="92"/>
        <end position="115"/>
    </location>
</feature>
<dbReference type="PROSITE" id="PS51003">
    <property type="entry name" value="CYTB_CTER"/>
    <property type="match status" value="1"/>
</dbReference>
<evidence type="ECO:0000256" key="17">
    <source>
        <dbReference type="SAM" id="Phobius"/>
    </source>
</evidence>
<keyword evidence="21" id="KW-1185">Reference proteome</keyword>
<evidence type="ECO:0000313" key="20">
    <source>
        <dbReference type="EMBL" id="MBB4840549.1"/>
    </source>
</evidence>
<evidence type="ECO:0000256" key="1">
    <source>
        <dbReference type="ARBA" id="ARBA00002444"/>
    </source>
</evidence>
<dbReference type="InterPro" id="IPR048260">
    <property type="entry name" value="Cytochrome_b_C_euk/bac"/>
</dbReference>
<accession>A0A7W7K3W3</accession>
<feature type="transmembrane region" description="Helical" evidence="17">
    <location>
        <begin position="130"/>
        <end position="152"/>
    </location>
</feature>
<feature type="transmembrane region" description="Helical" evidence="17">
    <location>
        <begin position="316"/>
        <end position="334"/>
    </location>
</feature>
<evidence type="ECO:0000256" key="8">
    <source>
        <dbReference type="ARBA" id="ARBA00022692"/>
    </source>
</evidence>
<dbReference type="Proteomes" id="UP000575241">
    <property type="component" value="Unassembled WGS sequence"/>
</dbReference>
<evidence type="ECO:0000256" key="6">
    <source>
        <dbReference type="ARBA" id="ARBA00022617"/>
    </source>
</evidence>
<evidence type="ECO:0000256" key="13">
    <source>
        <dbReference type="ARBA" id="ARBA00023136"/>
    </source>
</evidence>
<dbReference type="Pfam" id="PF00032">
    <property type="entry name" value="Cytochrom_B_C"/>
    <property type="match status" value="1"/>
</dbReference>
<dbReference type="SUPFAM" id="SSF81342">
    <property type="entry name" value="Transmembrane di-heme cytochromes"/>
    <property type="match status" value="1"/>
</dbReference>
<name>A0A7W7K3W3_9SPHN</name>
<evidence type="ECO:0000256" key="5">
    <source>
        <dbReference type="ARBA" id="ARBA00022448"/>
    </source>
</evidence>
<evidence type="ECO:0000256" key="3">
    <source>
        <dbReference type="ARBA" id="ARBA00011649"/>
    </source>
</evidence>
<dbReference type="GO" id="GO:0045275">
    <property type="term" value="C:respiratory chain complex III"/>
    <property type="evidence" value="ECO:0007669"/>
    <property type="project" value="InterPro"/>
</dbReference>
<dbReference type="InterPro" id="IPR016174">
    <property type="entry name" value="Di-haem_cyt_TM"/>
</dbReference>
<evidence type="ECO:0000256" key="16">
    <source>
        <dbReference type="RuleBase" id="RU003385"/>
    </source>
</evidence>
<reference evidence="20 21" key="1">
    <citation type="submission" date="2020-08" db="EMBL/GenBank/DDBJ databases">
        <title>Functional genomics of gut bacteria from endangered species of beetles.</title>
        <authorList>
            <person name="Carlos-Shanley C."/>
        </authorList>
    </citation>
    <scope>NUCLEOTIDE SEQUENCE [LARGE SCALE GENOMIC DNA]</scope>
    <source>
        <strain evidence="20 21">S00224</strain>
    </source>
</reference>
<dbReference type="InterPro" id="IPR030689">
    <property type="entry name" value="Cytochrome_b"/>
</dbReference>
<dbReference type="PANTHER" id="PTHR19271">
    <property type="entry name" value="CYTOCHROME B"/>
    <property type="match status" value="1"/>
</dbReference>
<evidence type="ECO:0000259" key="19">
    <source>
        <dbReference type="PROSITE" id="PS51003"/>
    </source>
</evidence>
<dbReference type="InterPro" id="IPR005798">
    <property type="entry name" value="Cyt_b/b6_C"/>
</dbReference>
<evidence type="ECO:0000256" key="9">
    <source>
        <dbReference type="ARBA" id="ARBA00022723"/>
    </source>
</evidence>
<dbReference type="PANTHER" id="PTHR19271:SF16">
    <property type="entry name" value="CYTOCHROME B"/>
    <property type="match status" value="1"/>
</dbReference>
<keyword evidence="13 17" id="KW-0472">Membrane</keyword>
<feature type="binding site" description="axial binding residue" evidence="15">
    <location>
        <position position="100"/>
    </location>
    <ligand>
        <name>heme b</name>
        <dbReference type="ChEBI" id="CHEBI:60344"/>
        <label>b562</label>
    </ligand>
    <ligandPart>
        <name>Fe</name>
        <dbReference type="ChEBI" id="CHEBI:18248"/>
    </ligandPart>
</feature>
<keyword evidence="10 16" id="KW-0249">Electron transport</keyword>
<protein>
    <recommendedName>
        <fullName evidence="4 16">Cytochrome b</fullName>
    </recommendedName>
</protein>
<dbReference type="GO" id="GO:0008121">
    <property type="term" value="F:quinol-cytochrome-c reductase activity"/>
    <property type="evidence" value="ECO:0007669"/>
    <property type="project" value="InterPro"/>
</dbReference>
<comment type="cofactor">
    <cofactor evidence="16">
        <name>heme b</name>
        <dbReference type="ChEBI" id="CHEBI:60344"/>
    </cofactor>
    <text evidence="16">Binds 2 heme groups non-covalently.</text>
</comment>
<evidence type="ECO:0000256" key="15">
    <source>
        <dbReference type="PIRSR" id="PIRSR038885-2"/>
    </source>
</evidence>
<feature type="transmembrane region" description="Helical" evidence="17">
    <location>
        <begin position="293"/>
        <end position="311"/>
    </location>
</feature>
<keyword evidence="8 16" id="KW-0812">Transmembrane</keyword>
<evidence type="ECO:0000256" key="14">
    <source>
        <dbReference type="PIRSR" id="PIRSR038885-1"/>
    </source>
</evidence>
<dbReference type="InterPro" id="IPR036150">
    <property type="entry name" value="Cyt_b/b6_C_sf"/>
</dbReference>
<evidence type="ECO:0000256" key="11">
    <source>
        <dbReference type="ARBA" id="ARBA00022989"/>
    </source>
</evidence>
<keyword evidence="9 15" id="KW-0479">Metal-binding</keyword>
<keyword evidence="6 15" id="KW-0349">Heme</keyword>
<feature type="transmembrane region" description="Helical" evidence="17">
    <location>
        <begin position="346"/>
        <end position="366"/>
    </location>
</feature>
<comment type="cofactor">
    <cofactor evidence="15">
        <name>heme</name>
        <dbReference type="ChEBI" id="CHEBI:30413"/>
    </cofactor>
    <text evidence="15">Binds 2 heme groups non-covalently.</text>
</comment>
<evidence type="ECO:0000256" key="4">
    <source>
        <dbReference type="ARBA" id="ARBA00013531"/>
    </source>
</evidence>
<dbReference type="EMBL" id="JACHLN010000003">
    <property type="protein sequence ID" value="MBB4840549.1"/>
    <property type="molecule type" value="Genomic_DNA"/>
</dbReference>
<sequence length="419" mass="46742">MSFPWAKHYEPKNPVMQWVDSRLPLPRFVYNAVGAGYPVPRNLNYWWNFGVLAGVALVCQLITGIVLAMHFHSSAAGAFESVNVGIMRDVNAGWFLRFAHANGASMFFVVIYIHMFRGLYYGSYKAPREMVWLLGVVIFLLLMATAFMGYVLPWGQMSFWGAQVITGFFSAIPVAGDWIRVWLLGGYAPDDAALNRFFSLHYLLPFVIAGAVILHIWALHIPGSSNPTGVEVKGEQDTVPFHPYYTAKDGLGVVVFLILFSVLIFFAPDYLGHPDNYIPANPLSTPAHIVPEWYFWPFYAILRAFTADFILPAKLWGVLAMFGSILLLFFLPWLDKSPVRSGAYRPMYKVAFWVLVFDVLVLGYCGGSPAEPLYVIVSQIAAAYYFAHFLIIVPIISSIETPKPLPGSITEAVLAKTGA</sequence>
<evidence type="ECO:0000256" key="7">
    <source>
        <dbReference type="ARBA" id="ARBA00022660"/>
    </source>
</evidence>
<dbReference type="CDD" id="cd00284">
    <property type="entry name" value="Cytochrome_b_N"/>
    <property type="match status" value="1"/>
</dbReference>
<feature type="transmembrane region" description="Helical" evidence="17">
    <location>
        <begin position="199"/>
        <end position="219"/>
    </location>
</feature>
<dbReference type="Gene3D" id="1.20.810.10">
    <property type="entry name" value="Cytochrome Bc1 Complex, Chain C"/>
    <property type="match status" value="1"/>
</dbReference>